<dbReference type="Proteomes" id="UP000214646">
    <property type="component" value="Unassembled WGS sequence"/>
</dbReference>
<protein>
    <submittedName>
        <fullName evidence="1">Uncharacterized protein</fullName>
    </submittedName>
</protein>
<organism evidence="1 2">
    <name type="scientific">Fimbriiglobus ruber</name>
    <dbReference type="NCBI Taxonomy" id="1908690"/>
    <lineage>
        <taxon>Bacteria</taxon>
        <taxon>Pseudomonadati</taxon>
        <taxon>Planctomycetota</taxon>
        <taxon>Planctomycetia</taxon>
        <taxon>Gemmatales</taxon>
        <taxon>Gemmataceae</taxon>
        <taxon>Fimbriiglobus</taxon>
    </lineage>
</organism>
<evidence type="ECO:0000313" key="1">
    <source>
        <dbReference type="EMBL" id="OWK44458.1"/>
    </source>
</evidence>
<proteinExistence type="predicted"/>
<sequence length="46" mass="5488">MSWQSEVFVGRKRPYGTRFRTDGRSHRLCPRIWDTPFLEKFAVSSV</sequence>
<evidence type="ECO:0000313" key="2">
    <source>
        <dbReference type="Proteomes" id="UP000214646"/>
    </source>
</evidence>
<name>A0A225E0X2_9BACT</name>
<reference evidence="2" key="1">
    <citation type="submission" date="2017-06" db="EMBL/GenBank/DDBJ databases">
        <title>Genome analysis of Fimbriiglobus ruber SP5, the first member of the order Planctomycetales with confirmed chitinolytic capability.</title>
        <authorList>
            <person name="Ravin N.V."/>
            <person name="Rakitin A.L."/>
            <person name="Ivanova A.A."/>
            <person name="Beletsky A.V."/>
            <person name="Kulichevskaya I.S."/>
            <person name="Mardanov A.V."/>
            <person name="Dedysh S.N."/>
        </authorList>
    </citation>
    <scope>NUCLEOTIDE SEQUENCE [LARGE SCALE GENOMIC DNA]</scope>
    <source>
        <strain evidence="2">SP5</strain>
    </source>
</reference>
<keyword evidence="2" id="KW-1185">Reference proteome</keyword>
<dbReference type="AlphaFoldDB" id="A0A225E0X2"/>
<dbReference type="EMBL" id="NIDE01000003">
    <property type="protein sequence ID" value="OWK44458.1"/>
    <property type="molecule type" value="Genomic_DNA"/>
</dbReference>
<comment type="caution">
    <text evidence="1">The sequence shown here is derived from an EMBL/GenBank/DDBJ whole genome shotgun (WGS) entry which is preliminary data.</text>
</comment>
<gene>
    <name evidence="1" type="ORF">FRUB_02390</name>
</gene>
<accession>A0A225E0X2</accession>